<dbReference type="Proteomes" id="UP000199352">
    <property type="component" value="Unassembled WGS sequence"/>
</dbReference>
<dbReference type="AlphaFoldDB" id="A0A1H9VI35"/>
<evidence type="ECO:0000313" key="3">
    <source>
        <dbReference type="Proteomes" id="UP000199352"/>
    </source>
</evidence>
<reference evidence="3" key="1">
    <citation type="submission" date="2016-10" db="EMBL/GenBank/DDBJ databases">
        <authorList>
            <person name="Varghese N."/>
            <person name="Submissions S."/>
        </authorList>
    </citation>
    <scope>NUCLEOTIDE SEQUENCE [LARGE SCALE GENOMIC DNA]</scope>
    <source>
        <strain evidence="3">CGMCC 4.3525</strain>
    </source>
</reference>
<keyword evidence="3" id="KW-1185">Reference proteome</keyword>
<proteinExistence type="predicted"/>
<dbReference type="EMBL" id="FOFR01000026">
    <property type="protein sequence ID" value="SES21228.1"/>
    <property type="molecule type" value="Genomic_DNA"/>
</dbReference>
<name>A0A1H9VI35_9PSEU</name>
<organism evidence="2 3">
    <name type="scientific">Lentzea xinjiangensis</name>
    <dbReference type="NCBI Taxonomy" id="402600"/>
    <lineage>
        <taxon>Bacteria</taxon>
        <taxon>Bacillati</taxon>
        <taxon>Actinomycetota</taxon>
        <taxon>Actinomycetes</taxon>
        <taxon>Pseudonocardiales</taxon>
        <taxon>Pseudonocardiaceae</taxon>
        <taxon>Lentzea</taxon>
    </lineage>
</organism>
<accession>A0A1H9VI35</accession>
<protein>
    <submittedName>
        <fullName evidence="2">Uncharacterized protein</fullName>
    </submittedName>
</protein>
<evidence type="ECO:0000256" key="1">
    <source>
        <dbReference type="SAM" id="MobiDB-lite"/>
    </source>
</evidence>
<gene>
    <name evidence="2" type="ORF">SAMN05216188_12678</name>
</gene>
<feature type="region of interest" description="Disordered" evidence="1">
    <location>
        <begin position="1"/>
        <end position="50"/>
    </location>
</feature>
<evidence type="ECO:0000313" key="2">
    <source>
        <dbReference type="EMBL" id="SES21228.1"/>
    </source>
</evidence>
<sequence>MPDPKIDPVTAESEEQDADLASEHESTDVTGEQGGEPDHGGMTTGTEPPP</sequence>
<dbReference type="RefSeq" id="WP_177221581.1">
    <property type="nucleotide sequence ID" value="NZ_FOFR01000026.1"/>
</dbReference>